<protein>
    <submittedName>
        <fullName evidence="1">Uncharacterized protein</fullName>
    </submittedName>
</protein>
<reference evidence="1 2" key="1">
    <citation type="submission" date="2019-03" db="EMBL/GenBank/DDBJ databases">
        <title>First draft genome of Liparis tanakae, snailfish: a comprehensive survey of snailfish specific genes.</title>
        <authorList>
            <person name="Kim W."/>
            <person name="Song I."/>
            <person name="Jeong J.-H."/>
            <person name="Kim D."/>
            <person name="Kim S."/>
            <person name="Ryu S."/>
            <person name="Song J.Y."/>
            <person name="Lee S.K."/>
        </authorList>
    </citation>
    <scope>NUCLEOTIDE SEQUENCE [LARGE SCALE GENOMIC DNA]</scope>
    <source>
        <tissue evidence="1">Muscle</tissue>
    </source>
</reference>
<proteinExistence type="predicted"/>
<dbReference type="AlphaFoldDB" id="A0A4Z2E245"/>
<dbReference type="EMBL" id="SRLO01020772">
    <property type="protein sequence ID" value="TNN22845.1"/>
    <property type="molecule type" value="Genomic_DNA"/>
</dbReference>
<comment type="caution">
    <text evidence="1">The sequence shown here is derived from an EMBL/GenBank/DDBJ whole genome shotgun (WGS) entry which is preliminary data.</text>
</comment>
<dbReference type="Proteomes" id="UP000314294">
    <property type="component" value="Unassembled WGS sequence"/>
</dbReference>
<name>A0A4Z2E245_9TELE</name>
<evidence type="ECO:0000313" key="2">
    <source>
        <dbReference type="Proteomes" id="UP000314294"/>
    </source>
</evidence>
<evidence type="ECO:0000313" key="1">
    <source>
        <dbReference type="EMBL" id="TNN22845.1"/>
    </source>
</evidence>
<gene>
    <name evidence="1" type="ORF">EYF80_067039</name>
</gene>
<keyword evidence="2" id="KW-1185">Reference proteome</keyword>
<accession>A0A4Z2E245</accession>
<sequence>MYPANAEIEKGGWRRRVIAPLSDAETDRLGLSGADAEERP</sequence>
<organism evidence="1 2">
    <name type="scientific">Liparis tanakae</name>
    <name type="common">Tanaka's snailfish</name>
    <dbReference type="NCBI Taxonomy" id="230148"/>
    <lineage>
        <taxon>Eukaryota</taxon>
        <taxon>Metazoa</taxon>
        <taxon>Chordata</taxon>
        <taxon>Craniata</taxon>
        <taxon>Vertebrata</taxon>
        <taxon>Euteleostomi</taxon>
        <taxon>Actinopterygii</taxon>
        <taxon>Neopterygii</taxon>
        <taxon>Teleostei</taxon>
        <taxon>Neoteleostei</taxon>
        <taxon>Acanthomorphata</taxon>
        <taxon>Eupercaria</taxon>
        <taxon>Perciformes</taxon>
        <taxon>Cottioidei</taxon>
        <taxon>Cottales</taxon>
        <taxon>Liparidae</taxon>
        <taxon>Liparis</taxon>
    </lineage>
</organism>